<dbReference type="InterPro" id="IPR013538">
    <property type="entry name" value="ASHA1/2-like_C"/>
</dbReference>
<accession>A0ABS4VYZ9</accession>
<evidence type="ECO:0000256" key="1">
    <source>
        <dbReference type="ARBA" id="ARBA00006817"/>
    </source>
</evidence>
<protein>
    <submittedName>
        <fullName evidence="3">Uncharacterized protein YndB with AHSA1/START domain</fullName>
    </submittedName>
</protein>
<dbReference type="EMBL" id="JAGINU010000001">
    <property type="protein sequence ID" value="MBP2369160.1"/>
    <property type="molecule type" value="Genomic_DNA"/>
</dbReference>
<evidence type="ECO:0000259" key="2">
    <source>
        <dbReference type="Pfam" id="PF08327"/>
    </source>
</evidence>
<dbReference type="SUPFAM" id="SSF55961">
    <property type="entry name" value="Bet v1-like"/>
    <property type="match status" value="1"/>
</dbReference>
<name>A0ABS4VYZ9_9PSEU</name>
<feature type="domain" description="Activator of Hsp90 ATPase homologue 1/2-like C-terminal" evidence="2">
    <location>
        <begin position="23"/>
        <end position="129"/>
    </location>
</feature>
<keyword evidence="4" id="KW-1185">Reference proteome</keyword>
<dbReference type="Gene3D" id="3.30.530.20">
    <property type="match status" value="1"/>
</dbReference>
<dbReference type="Pfam" id="PF08327">
    <property type="entry name" value="AHSA1"/>
    <property type="match status" value="1"/>
</dbReference>
<proteinExistence type="inferred from homology"/>
<reference evidence="3 4" key="1">
    <citation type="submission" date="2021-03" db="EMBL/GenBank/DDBJ databases">
        <title>Sequencing the genomes of 1000 actinobacteria strains.</title>
        <authorList>
            <person name="Klenk H.-P."/>
        </authorList>
    </citation>
    <scope>NUCLEOTIDE SEQUENCE [LARGE SCALE GENOMIC DNA]</scope>
    <source>
        <strain evidence="3 4">DSM 45256</strain>
    </source>
</reference>
<organism evidence="3 4">
    <name type="scientific">Pseudonocardia parietis</name>
    <dbReference type="NCBI Taxonomy" id="570936"/>
    <lineage>
        <taxon>Bacteria</taxon>
        <taxon>Bacillati</taxon>
        <taxon>Actinomycetota</taxon>
        <taxon>Actinomycetes</taxon>
        <taxon>Pseudonocardiales</taxon>
        <taxon>Pseudonocardiaceae</taxon>
        <taxon>Pseudonocardia</taxon>
    </lineage>
</organism>
<dbReference type="RefSeq" id="WP_210031015.1">
    <property type="nucleotide sequence ID" value="NZ_JAGINU010000001.1"/>
</dbReference>
<gene>
    <name evidence="3" type="ORF">JOF36_004856</name>
</gene>
<comment type="caution">
    <text evidence="3">The sequence shown here is derived from an EMBL/GenBank/DDBJ whole genome shotgun (WGS) entry which is preliminary data.</text>
</comment>
<evidence type="ECO:0000313" key="4">
    <source>
        <dbReference type="Proteomes" id="UP001519295"/>
    </source>
</evidence>
<evidence type="ECO:0000313" key="3">
    <source>
        <dbReference type="EMBL" id="MBP2369160.1"/>
    </source>
</evidence>
<dbReference type="Proteomes" id="UP001519295">
    <property type="component" value="Unassembled WGS sequence"/>
</dbReference>
<dbReference type="InterPro" id="IPR023393">
    <property type="entry name" value="START-like_dom_sf"/>
</dbReference>
<sequence>MTPDSLSLDNGRTVLRLERSLPHPPEKVWRALTTPEHLATWFPSTVRVDLREGGEIVFDDGAMRGVVTALDPPRLFAFSWGDEDHLRWEVRPADGGSLLVLHHAFADRFGAASFATGWTACVEGLTQMLSGQDPVPTFDTTARHEQYVRQFDLDAPSVADDTIRIERQLTAPAEVARPLLEPATLAGGTVRWEFGAGTGHGARLLVVATGPFDRPVPEAAAQLRSRVAEIAATVSSASSRR</sequence>
<comment type="similarity">
    <text evidence="1">Belongs to the AHA1 family.</text>
</comment>
<dbReference type="CDD" id="cd08899">
    <property type="entry name" value="SRPBCC_CalC_Aha1-like_6"/>
    <property type="match status" value="1"/>
</dbReference>